<dbReference type="InterPro" id="IPR017850">
    <property type="entry name" value="Alkaline_phosphatase_core_sf"/>
</dbReference>
<protein>
    <submittedName>
        <fullName evidence="3">Sulfatase-like hydrolase/transferase</fullName>
    </submittedName>
</protein>
<evidence type="ECO:0000313" key="3">
    <source>
        <dbReference type="EMBL" id="MFD2874026.1"/>
    </source>
</evidence>
<dbReference type="Pfam" id="PF01663">
    <property type="entry name" value="Phosphodiest"/>
    <property type="match status" value="1"/>
</dbReference>
<feature type="chain" id="PRO_5045773160" evidence="2">
    <location>
        <begin position="24"/>
        <end position="368"/>
    </location>
</feature>
<evidence type="ECO:0000256" key="2">
    <source>
        <dbReference type="SAM" id="SignalP"/>
    </source>
</evidence>
<gene>
    <name evidence="3" type="ORF">ACFS5N_16205</name>
</gene>
<dbReference type="InterPro" id="IPR002591">
    <property type="entry name" value="Phosphodiest/P_Trfase"/>
</dbReference>
<reference evidence="4" key="1">
    <citation type="journal article" date="2019" name="Int. J. Syst. Evol. Microbiol.">
        <title>The Global Catalogue of Microorganisms (GCM) 10K type strain sequencing project: providing services to taxonomists for standard genome sequencing and annotation.</title>
        <authorList>
            <consortium name="The Broad Institute Genomics Platform"/>
            <consortium name="The Broad Institute Genome Sequencing Center for Infectious Disease"/>
            <person name="Wu L."/>
            <person name="Ma J."/>
        </authorList>
    </citation>
    <scope>NUCLEOTIDE SEQUENCE [LARGE SCALE GENOMIC DNA]</scope>
    <source>
        <strain evidence="4">KCTC 22437</strain>
    </source>
</reference>
<evidence type="ECO:0000256" key="1">
    <source>
        <dbReference type="SAM" id="MobiDB-lite"/>
    </source>
</evidence>
<dbReference type="PANTHER" id="PTHR10151:SF120">
    <property type="entry name" value="BIS(5'-ADENOSYL)-TRIPHOSPHATASE"/>
    <property type="match status" value="1"/>
</dbReference>
<sequence length="368" mass="40381">MRYPNRILRAVVGTLIFSMLSCGKDVKVPATSSGYFTAPANVSSTSNSNQSSTSSSSGASATSQSPYFDASTANPDDGLPYTGCCKTQNVIIIVLDGPRYSETFGDYSRKYIPNSDRMYTRGVLLGNFYNMGTTNTDSGHDAICTGNYENLENTGQELPTYPSIFQQYLKATGKPAEAAWVVASKDKLEILGNCKTDSWNGKYMPRTDCGVNGLFSGYRDDDTTFQHSKRVLAQYHPNLMLINFKDADVSGHSALWAKYLTSITKIDTYIKALYDQIEADPVYKGKTTVIITNDHGRHLNDVADGFVNHGDGCEGCRHISFLGLGPDFKQGAGFDQKFEQIDISATVAKLLHFNMDYGKGKVIDAIFR</sequence>
<keyword evidence="2" id="KW-0732">Signal</keyword>
<dbReference type="PANTHER" id="PTHR10151">
    <property type="entry name" value="ECTONUCLEOTIDE PYROPHOSPHATASE/PHOSPHODIESTERASE"/>
    <property type="match status" value="1"/>
</dbReference>
<dbReference type="Gene3D" id="3.40.720.10">
    <property type="entry name" value="Alkaline Phosphatase, subunit A"/>
    <property type="match status" value="1"/>
</dbReference>
<accession>A0ABW5YFJ5</accession>
<dbReference type="RefSeq" id="WP_377187896.1">
    <property type="nucleotide sequence ID" value="NZ_JBHUPD010000003.1"/>
</dbReference>
<keyword evidence="4" id="KW-1185">Reference proteome</keyword>
<dbReference type="PROSITE" id="PS51257">
    <property type="entry name" value="PROKAR_LIPOPROTEIN"/>
    <property type="match status" value="1"/>
</dbReference>
<evidence type="ECO:0000313" key="4">
    <source>
        <dbReference type="Proteomes" id="UP001597557"/>
    </source>
</evidence>
<proteinExistence type="predicted"/>
<name>A0ABW5YFJ5_9SPHI</name>
<feature type="signal peptide" evidence="2">
    <location>
        <begin position="1"/>
        <end position="23"/>
    </location>
</feature>
<dbReference type="SUPFAM" id="SSF53649">
    <property type="entry name" value="Alkaline phosphatase-like"/>
    <property type="match status" value="1"/>
</dbReference>
<feature type="compositionally biased region" description="Low complexity" evidence="1">
    <location>
        <begin position="43"/>
        <end position="65"/>
    </location>
</feature>
<organism evidence="3 4">
    <name type="scientific">Mucilaginibacter ximonensis</name>
    <dbReference type="NCBI Taxonomy" id="538021"/>
    <lineage>
        <taxon>Bacteria</taxon>
        <taxon>Pseudomonadati</taxon>
        <taxon>Bacteroidota</taxon>
        <taxon>Sphingobacteriia</taxon>
        <taxon>Sphingobacteriales</taxon>
        <taxon>Sphingobacteriaceae</taxon>
        <taxon>Mucilaginibacter</taxon>
    </lineage>
</organism>
<dbReference type="EMBL" id="JBHUPD010000003">
    <property type="protein sequence ID" value="MFD2874026.1"/>
    <property type="molecule type" value="Genomic_DNA"/>
</dbReference>
<feature type="region of interest" description="Disordered" evidence="1">
    <location>
        <begin position="41"/>
        <end position="71"/>
    </location>
</feature>
<dbReference type="Proteomes" id="UP001597557">
    <property type="component" value="Unassembled WGS sequence"/>
</dbReference>
<comment type="caution">
    <text evidence="3">The sequence shown here is derived from an EMBL/GenBank/DDBJ whole genome shotgun (WGS) entry which is preliminary data.</text>
</comment>